<dbReference type="InterPro" id="IPR003495">
    <property type="entry name" value="CobW/HypB/UreG_nucleotide-bd"/>
</dbReference>
<dbReference type="Gene3D" id="3.30.1220.10">
    <property type="entry name" value="CobW-like, C-terminal domain"/>
    <property type="match status" value="1"/>
</dbReference>
<dbReference type="Gene3D" id="3.40.50.300">
    <property type="entry name" value="P-loop containing nucleotide triphosphate hydrolases"/>
    <property type="match status" value="1"/>
</dbReference>
<evidence type="ECO:0000256" key="2">
    <source>
        <dbReference type="ARBA" id="ARBA00022801"/>
    </source>
</evidence>
<sequence>MSASDRRLPVTLLTGFLGSGKTTLLNHLLQQQQLARTLVIINEFGSISLDHLLVSHVQEDMVLELAGGCVCCAVRGDLKKTLREAVWRYAREGKRQFDRVVIETTGLADPAPILHTLINDPLLQQNYKLDGVVTTIDGVNGAATLQAHPESVKQAAVADRLLLTKADLCPPALLAALCDDLAQLNPHARQMLVQHGQAEARFLFDLGLPQVIGQAADLAHWLSDMPPSSPYRKRSAETSPHLADIHSFCIEYDQPIDPVMFDAWLGLLVTLKGPDLLRMKAIIHLNDRPLPIVLHGVQHVFHRPAELTHWPHADRRSQMVFITRNLSREQVEHSFTAFLDTHQETLAQLALQTPTE</sequence>
<comment type="function">
    <text evidence="5">Zinc chaperone that directly transfers zinc cofactor to target proteins, thereby activating them. Zinc is transferred from the CXCC motif in the GTPase domain to the zinc binding site in target proteins in a process requiring GTP hydrolysis.</text>
</comment>
<name>A0A847SEB4_9NEIS</name>
<keyword evidence="9" id="KW-1185">Reference proteome</keyword>
<dbReference type="GO" id="GO:0005737">
    <property type="term" value="C:cytoplasm"/>
    <property type="evidence" value="ECO:0007669"/>
    <property type="project" value="TreeGrafter"/>
</dbReference>
<dbReference type="InterPro" id="IPR036627">
    <property type="entry name" value="CobW-likC_sf"/>
</dbReference>
<accession>A0A847SEB4</accession>
<dbReference type="InterPro" id="IPR051316">
    <property type="entry name" value="Zinc-reg_GTPase_activator"/>
</dbReference>
<keyword evidence="2" id="KW-0378">Hydrolase</keyword>
<dbReference type="Pfam" id="PF07683">
    <property type="entry name" value="CobW_C"/>
    <property type="match status" value="1"/>
</dbReference>
<protein>
    <submittedName>
        <fullName evidence="8">GTP-binding protein</fullName>
    </submittedName>
</protein>
<comment type="similarity">
    <text evidence="4">Belongs to the SIMIBI class G3E GTPase family. ZNG1 subfamily.</text>
</comment>
<evidence type="ECO:0000256" key="1">
    <source>
        <dbReference type="ARBA" id="ARBA00022741"/>
    </source>
</evidence>
<dbReference type="CDD" id="cd03112">
    <property type="entry name" value="CobW-like"/>
    <property type="match status" value="1"/>
</dbReference>
<dbReference type="RefSeq" id="WP_168877282.1">
    <property type="nucleotide sequence ID" value="NZ_JABAIM010000002.1"/>
</dbReference>
<dbReference type="EMBL" id="JABAIM010000002">
    <property type="protein sequence ID" value="NLR75629.1"/>
    <property type="molecule type" value="Genomic_DNA"/>
</dbReference>
<dbReference type="GO" id="GO:0000166">
    <property type="term" value="F:nucleotide binding"/>
    <property type="evidence" value="ECO:0007669"/>
    <property type="project" value="UniProtKB-KW"/>
</dbReference>
<evidence type="ECO:0000256" key="3">
    <source>
        <dbReference type="ARBA" id="ARBA00023186"/>
    </source>
</evidence>
<evidence type="ECO:0000256" key="5">
    <source>
        <dbReference type="ARBA" id="ARBA00045658"/>
    </source>
</evidence>
<organism evidence="8 9">
    <name type="scientific">Leeia aquatica</name>
    <dbReference type="NCBI Taxonomy" id="2725557"/>
    <lineage>
        <taxon>Bacteria</taxon>
        <taxon>Pseudomonadati</taxon>
        <taxon>Pseudomonadota</taxon>
        <taxon>Betaproteobacteria</taxon>
        <taxon>Neisseriales</taxon>
        <taxon>Leeiaceae</taxon>
        <taxon>Leeia</taxon>
    </lineage>
</organism>
<dbReference type="SUPFAM" id="SSF52540">
    <property type="entry name" value="P-loop containing nucleoside triphosphate hydrolases"/>
    <property type="match status" value="1"/>
</dbReference>
<proteinExistence type="inferred from homology"/>
<dbReference type="SUPFAM" id="SSF90002">
    <property type="entry name" value="Hypothetical protein YjiA, C-terminal domain"/>
    <property type="match status" value="1"/>
</dbReference>
<dbReference type="PANTHER" id="PTHR13748:SF62">
    <property type="entry name" value="COBW DOMAIN-CONTAINING PROTEIN"/>
    <property type="match status" value="1"/>
</dbReference>
<dbReference type="GO" id="GO:0016787">
    <property type="term" value="F:hydrolase activity"/>
    <property type="evidence" value="ECO:0007669"/>
    <property type="project" value="UniProtKB-KW"/>
</dbReference>
<evidence type="ECO:0000256" key="4">
    <source>
        <dbReference type="ARBA" id="ARBA00034320"/>
    </source>
</evidence>
<comment type="caution">
    <text evidence="8">The sequence shown here is derived from an EMBL/GenBank/DDBJ whole genome shotgun (WGS) entry which is preliminary data.</text>
</comment>
<dbReference type="Proteomes" id="UP000587991">
    <property type="component" value="Unassembled WGS sequence"/>
</dbReference>
<dbReference type="AlphaFoldDB" id="A0A847SEB4"/>
<dbReference type="Pfam" id="PF02492">
    <property type="entry name" value="cobW"/>
    <property type="match status" value="1"/>
</dbReference>
<feature type="domain" description="CobW C-terminal" evidence="7">
    <location>
        <begin position="245"/>
        <end position="339"/>
    </location>
</feature>
<gene>
    <name evidence="8" type="ORF">HF682_10695</name>
</gene>
<keyword evidence="3" id="KW-0143">Chaperone</keyword>
<evidence type="ECO:0000256" key="6">
    <source>
        <dbReference type="ARBA" id="ARBA00049117"/>
    </source>
</evidence>
<dbReference type="InterPro" id="IPR011629">
    <property type="entry name" value="CobW-like_C"/>
</dbReference>
<dbReference type="SMART" id="SM00833">
    <property type="entry name" value="CobW_C"/>
    <property type="match status" value="1"/>
</dbReference>
<evidence type="ECO:0000313" key="9">
    <source>
        <dbReference type="Proteomes" id="UP000587991"/>
    </source>
</evidence>
<comment type="catalytic activity">
    <reaction evidence="6">
        <text>GTP + H2O = GDP + phosphate + H(+)</text>
        <dbReference type="Rhea" id="RHEA:19669"/>
        <dbReference type="ChEBI" id="CHEBI:15377"/>
        <dbReference type="ChEBI" id="CHEBI:15378"/>
        <dbReference type="ChEBI" id="CHEBI:37565"/>
        <dbReference type="ChEBI" id="CHEBI:43474"/>
        <dbReference type="ChEBI" id="CHEBI:58189"/>
    </reaction>
    <physiologicalReaction direction="left-to-right" evidence="6">
        <dbReference type="Rhea" id="RHEA:19670"/>
    </physiologicalReaction>
</comment>
<dbReference type="PANTHER" id="PTHR13748">
    <property type="entry name" value="COBW-RELATED"/>
    <property type="match status" value="1"/>
</dbReference>
<keyword evidence="1" id="KW-0547">Nucleotide-binding</keyword>
<dbReference type="InterPro" id="IPR027417">
    <property type="entry name" value="P-loop_NTPase"/>
</dbReference>
<evidence type="ECO:0000259" key="7">
    <source>
        <dbReference type="SMART" id="SM00833"/>
    </source>
</evidence>
<evidence type="ECO:0000313" key="8">
    <source>
        <dbReference type="EMBL" id="NLR75629.1"/>
    </source>
</evidence>
<reference evidence="8 9" key="1">
    <citation type="submission" date="2020-04" db="EMBL/GenBank/DDBJ databases">
        <title>Draft genome of Leeia sp. IMCC25680.</title>
        <authorList>
            <person name="Song J."/>
            <person name="Cho J.-C."/>
        </authorList>
    </citation>
    <scope>NUCLEOTIDE SEQUENCE [LARGE SCALE GENOMIC DNA]</scope>
    <source>
        <strain evidence="8 9">IMCC25680</strain>
    </source>
</reference>